<dbReference type="InterPro" id="IPR013517">
    <property type="entry name" value="FG-GAP"/>
</dbReference>
<dbReference type="SMART" id="SM00191">
    <property type="entry name" value="Int_alpha"/>
    <property type="match status" value="4"/>
</dbReference>
<feature type="domain" description="ASPIC/UnbV" evidence="4">
    <location>
        <begin position="531"/>
        <end position="598"/>
    </location>
</feature>
<dbReference type="InterPro" id="IPR013519">
    <property type="entry name" value="Int_alpha_beta-p"/>
</dbReference>
<dbReference type="PANTHER" id="PTHR16026:SF0">
    <property type="entry name" value="CARTILAGE ACIDIC PROTEIN 1"/>
    <property type="match status" value="1"/>
</dbReference>
<name>A0A444VHS9_9FLAO</name>
<dbReference type="Pfam" id="PF13517">
    <property type="entry name" value="FG-GAP_3"/>
    <property type="match status" value="7"/>
</dbReference>
<evidence type="ECO:0000256" key="3">
    <source>
        <dbReference type="ARBA" id="ARBA00023180"/>
    </source>
</evidence>
<gene>
    <name evidence="5" type="ORF">DN53_05170</name>
</gene>
<comment type="caution">
    <text evidence="5">The sequence shown here is derived from an EMBL/GenBank/DDBJ whole genome shotgun (WGS) entry which is preliminary data.</text>
</comment>
<keyword evidence="3" id="KW-0325">Glycoprotein</keyword>
<keyword evidence="6" id="KW-1185">Reference proteome</keyword>
<evidence type="ECO:0000259" key="4">
    <source>
        <dbReference type="Pfam" id="PF07593"/>
    </source>
</evidence>
<dbReference type="Proteomes" id="UP000290261">
    <property type="component" value="Unassembled WGS sequence"/>
</dbReference>
<proteinExistence type="predicted"/>
<dbReference type="PANTHER" id="PTHR16026">
    <property type="entry name" value="CARTILAGE ACIDIC PROTEIN 1"/>
    <property type="match status" value="1"/>
</dbReference>
<dbReference type="Pfam" id="PF07593">
    <property type="entry name" value="UnbV_ASPIC"/>
    <property type="match status" value="1"/>
</dbReference>
<organism evidence="5 6">
    <name type="scientific">Flagellimonas olearia</name>
    <dbReference type="NCBI Taxonomy" id="552546"/>
    <lineage>
        <taxon>Bacteria</taxon>
        <taxon>Pseudomonadati</taxon>
        <taxon>Bacteroidota</taxon>
        <taxon>Flavobacteriia</taxon>
        <taxon>Flavobacteriales</taxon>
        <taxon>Flavobacteriaceae</taxon>
        <taxon>Flagellimonas</taxon>
    </lineage>
</organism>
<reference evidence="5 6" key="1">
    <citation type="submission" date="2014-04" db="EMBL/GenBank/DDBJ databases">
        <title>Whole genome of Muricauda olearia.</title>
        <authorList>
            <person name="Zhang X.-H."/>
            <person name="Tang K."/>
        </authorList>
    </citation>
    <scope>NUCLEOTIDE SEQUENCE [LARGE SCALE GENOMIC DNA]</scope>
    <source>
        <strain evidence="5 6">Th120</strain>
    </source>
</reference>
<dbReference type="SUPFAM" id="SSF69318">
    <property type="entry name" value="Integrin alpha N-terminal domain"/>
    <property type="match status" value="3"/>
</dbReference>
<keyword evidence="2" id="KW-0677">Repeat</keyword>
<evidence type="ECO:0000256" key="1">
    <source>
        <dbReference type="ARBA" id="ARBA00022729"/>
    </source>
</evidence>
<accession>A0A444VHS9</accession>
<protein>
    <recommendedName>
        <fullName evidence="4">ASPIC/UnbV domain-containing protein</fullName>
    </recommendedName>
</protein>
<sequence length="1164" mass="129149">MKKGIITLGIWSFVLLILGASCTEGTKRGEYLFQPVEAKASGIHFSNDLPLDDDLNILNYIYYFNGGGVAVGDINNDGWDDLFFTGNQVSNKLYLNQGDLKFKDITGEAGLESKGWSSGVSMVDINTDGWLDIYVCRSGHLDPEQRENLLYINQGDGTFEEMAQEYGLADSSYSTQSAFFDYDGDGDLDMYLLNHMHQMTGMNNPVPRKLNGESESNDKLYRNDGIGPMGHPVFMDVSQETGITIEGFGLGVGVSDLDQDGYPDIYVSNDFISNDILYINQGDGTFKDSSKELLNHQSHNGMGNDIADINNDGLTDVLVLDMLPSDNRRRKLMLNKPNHNLFEFSKSVGYQPQYMRNTFQLNNGAQAPFSEVGQLMGISSTDWSWGGLMADYDQDGLKDMFITTGYLKDMTDLDFIVYRRKQFKFRTREEADSIYLASINRLPEVKLQNYFYRNNGGLEFTNTSSTWVPESPGFSNGAVYADLDNDGDLDIVTNNINEKATVLENTSSHSKNNGGHSLKLKFKGPQSNPKGIGAKVWAYTGSEVQFSENYTTRGFQSSVAPSLYFAFQKDQSVDSLVVAWPDGKRKSYASAAMDTTLTLQYTDASEVSESIRTVEKQRIFFKTDGIIPFEHQEIPFSDFDIEPLIPQKFSSNGPSLAVADANGDGLDDLFIGGSHGFSGQLYIQRKDGRFENKTFESNAEHEDAGAIWFDADSDGDNDLYVVSGGSEFSLMKPGHYKDRLYINDGQGNLTMAEDALPNMNTSGGCVVASDYDQDGDLDLFVGGMVVPGSYGLAPKSYVLENNQGKFTDVTHSKLGEQELGMVSAALWTDVDNDGWIDLLVVGKWMPVTLYKNQKGSFQKVVLPSSSGWWNSINGGDFDNDGDTDYIIGNQGTNSVYNASEEYPMELHVGDFDKDGRVDPLMTQYGLSPDGIMMSYPLASRDLLAEQMASIKSKYKNYRSYADVQIEEILQNNMAGNPIKRTMEQLESIYVENLGEGRFNLKPLPMEAQWAPIMGTTITDIDLDGNLDVILIGNFYEYEVGYGQNDAFLGLVLKGDGAGNFKPKNHKNTGFMVNGNARALVRVLGKEGELLVSSINNDSLRIHRTNQGLGNVTMVPQDAQSGIITLENGKQRKMEFYYGEGYLSQSTRKVQLPKNTKIKFNTKQN</sequence>
<dbReference type="Gene3D" id="2.130.10.130">
    <property type="entry name" value="Integrin alpha, N-terminal"/>
    <property type="match status" value="3"/>
</dbReference>
<dbReference type="InterPro" id="IPR027039">
    <property type="entry name" value="Crtac1"/>
</dbReference>
<dbReference type="EMBL" id="JJMP01000010">
    <property type="protein sequence ID" value="RYC50317.1"/>
    <property type="molecule type" value="Genomic_DNA"/>
</dbReference>
<evidence type="ECO:0000313" key="6">
    <source>
        <dbReference type="Proteomes" id="UP000290261"/>
    </source>
</evidence>
<dbReference type="PROSITE" id="PS51257">
    <property type="entry name" value="PROKAR_LIPOPROTEIN"/>
    <property type="match status" value="1"/>
</dbReference>
<dbReference type="InterPro" id="IPR028994">
    <property type="entry name" value="Integrin_alpha_N"/>
</dbReference>
<dbReference type="InterPro" id="IPR011519">
    <property type="entry name" value="UnbV_ASPIC"/>
</dbReference>
<keyword evidence="1" id="KW-0732">Signal</keyword>
<dbReference type="RefSeq" id="WP_129655866.1">
    <property type="nucleotide sequence ID" value="NZ_ML142914.1"/>
</dbReference>
<dbReference type="AlphaFoldDB" id="A0A444VHS9"/>
<evidence type="ECO:0000256" key="2">
    <source>
        <dbReference type="ARBA" id="ARBA00022737"/>
    </source>
</evidence>
<evidence type="ECO:0000313" key="5">
    <source>
        <dbReference type="EMBL" id="RYC50317.1"/>
    </source>
</evidence>